<dbReference type="RefSeq" id="WP_172156736.1">
    <property type="nucleotide sequence ID" value="NZ_CP053564.1"/>
</dbReference>
<name>A0A6M6JFS9_9PSEU</name>
<accession>A0A6M6JFS9</accession>
<dbReference type="AlphaFoldDB" id="A0A6M6JFS9"/>
<reference evidence="1 2" key="1">
    <citation type="submission" date="2020-05" db="EMBL/GenBank/DDBJ databases">
        <authorList>
            <person name="Mo P."/>
        </authorList>
    </citation>
    <scope>NUCLEOTIDE SEQUENCE [LARGE SCALE GENOMIC DNA]</scope>
    <source>
        <strain evidence="1 2">Gen01</strain>
    </source>
</reference>
<evidence type="ECO:0000313" key="2">
    <source>
        <dbReference type="Proteomes" id="UP000505377"/>
    </source>
</evidence>
<protein>
    <submittedName>
        <fullName evidence="1">Uncharacterized protein</fullName>
    </submittedName>
</protein>
<sequence>MDVGPGSAHDRASAGEDAEDLLVFVDRLAAAAQDEATTARAKEQIGRTVRAGSTPPGLRRLAEALAASVAEVPPAQRHPVDDPTSVVAAMRGTALVVLDEAGPSAVAAAVSALVADGRRVVVTAETDAELDAVRSDMATGRTVDALPDVPHGELRELRRLLATSTAAARARAGQDLPPADALPPVDDVRRLSRQAVQAGRPDDAGTVVPALLSRVEPDRREAVTSIARCVTVRLDALGTRRQSPWEWELLGHLIHTRHRAVFDRTHEDVAQAATIAHQRRDAPPVSFLGPLPADAVDLLCNYYEFLESGGRARAYFRPSAQRDVQPVLRRIRVADREPVTAPDVLRVLDHMELTERLGRIVAGCAEMGVPAPRGPLDLAPLAERLALVGAAARSVGSLRHDVLFLAADSPLSVPDVDSAARVSAAILDYEEHGSAAEAAHKLDTMADRLAERAAGTVTAPEHHQAVAALRRRDADAYEQAVDALGAARRELRDEVRRTTLLGRLRATAPALAAAWDELHEHDSGAYGLACFVRSQTLLGALPAPDSADVVVVLGAAQLGVERLLLTAVAPRMIAVVAPDDQPEGSPSLLSVLQRASALLIQGRPAEPSPAGRVVQFHPGGRAGAVSAVGQAGA</sequence>
<proteinExistence type="predicted"/>
<dbReference type="EMBL" id="CP053564">
    <property type="protein sequence ID" value="QJY45985.1"/>
    <property type="molecule type" value="Genomic_DNA"/>
</dbReference>
<dbReference type="Proteomes" id="UP000505377">
    <property type="component" value="Chromosome"/>
</dbReference>
<keyword evidence="2" id="KW-1185">Reference proteome</keyword>
<gene>
    <name evidence="1" type="ORF">HOP40_09365</name>
</gene>
<organism evidence="1 2">
    <name type="scientific">Pseudonocardia broussonetiae</name>
    <dbReference type="NCBI Taxonomy" id="2736640"/>
    <lineage>
        <taxon>Bacteria</taxon>
        <taxon>Bacillati</taxon>
        <taxon>Actinomycetota</taxon>
        <taxon>Actinomycetes</taxon>
        <taxon>Pseudonocardiales</taxon>
        <taxon>Pseudonocardiaceae</taxon>
        <taxon>Pseudonocardia</taxon>
    </lineage>
</organism>
<dbReference type="KEGG" id="pbro:HOP40_09365"/>
<evidence type="ECO:0000313" key="1">
    <source>
        <dbReference type="EMBL" id="QJY45985.1"/>
    </source>
</evidence>